<feature type="region of interest" description="Disordered" evidence="1">
    <location>
        <begin position="346"/>
        <end position="368"/>
    </location>
</feature>
<evidence type="ECO:0000313" key="4">
    <source>
        <dbReference type="EMBL" id="KAG6478691.1"/>
    </source>
</evidence>
<dbReference type="AlphaFoldDB" id="A0A8J5KAI9"/>
<dbReference type="InterPro" id="IPR022212">
    <property type="entry name" value="DUF3741"/>
</dbReference>
<feature type="compositionally biased region" description="Polar residues" evidence="1">
    <location>
        <begin position="348"/>
        <end position="357"/>
    </location>
</feature>
<evidence type="ECO:0000259" key="2">
    <source>
        <dbReference type="Pfam" id="PF12552"/>
    </source>
</evidence>
<keyword evidence="5" id="KW-1185">Reference proteome</keyword>
<evidence type="ECO:0008006" key="6">
    <source>
        <dbReference type="Google" id="ProtNLM"/>
    </source>
</evidence>
<evidence type="ECO:0000259" key="3">
    <source>
        <dbReference type="Pfam" id="PF14309"/>
    </source>
</evidence>
<comment type="caution">
    <text evidence="4">The sequence shown here is derived from an EMBL/GenBank/DDBJ whole genome shotgun (WGS) entry which is preliminary data.</text>
</comment>
<dbReference type="PANTHER" id="PTHR47212:SF4">
    <property type="entry name" value="ADHESIN-LIKE PROTEIN, PUTATIVE (DUF3741)-RELATED"/>
    <property type="match status" value="1"/>
</dbReference>
<dbReference type="EMBL" id="JACMSC010000017">
    <property type="protein sequence ID" value="KAG6478691.1"/>
    <property type="molecule type" value="Genomic_DNA"/>
</dbReference>
<gene>
    <name evidence="4" type="ORF">ZIOFF_062135</name>
</gene>
<dbReference type="PANTHER" id="PTHR47212">
    <property type="entry name" value="ADHESIN-LIKE PROTEIN, PUTATIVE (DUF3741)-RELATED"/>
    <property type="match status" value="1"/>
</dbReference>
<evidence type="ECO:0000256" key="1">
    <source>
        <dbReference type="SAM" id="MobiDB-lite"/>
    </source>
</evidence>
<name>A0A8J5KAI9_ZINOF</name>
<evidence type="ECO:0000313" key="5">
    <source>
        <dbReference type="Proteomes" id="UP000734854"/>
    </source>
</evidence>
<accession>A0A8J5KAI9</accession>
<feature type="region of interest" description="Disordered" evidence="1">
    <location>
        <begin position="1"/>
        <end position="26"/>
    </location>
</feature>
<dbReference type="Pfam" id="PF12552">
    <property type="entry name" value="DUF3741"/>
    <property type="match status" value="1"/>
</dbReference>
<feature type="domain" description="DUF3741" evidence="2">
    <location>
        <begin position="230"/>
        <end position="257"/>
    </location>
</feature>
<protein>
    <recommendedName>
        <fullName evidence="6">DUF4378 domain-containing protein</fullName>
    </recommendedName>
</protein>
<feature type="compositionally biased region" description="Polar residues" evidence="1">
    <location>
        <begin position="441"/>
        <end position="452"/>
    </location>
</feature>
<dbReference type="Pfam" id="PF14309">
    <property type="entry name" value="DUF4378"/>
    <property type="match status" value="1"/>
</dbReference>
<reference evidence="4 5" key="1">
    <citation type="submission" date="2020-08" db="EMBL/GenBank/DDBJ databases">
        <title>Plant Genome Project.</title>
        <authorList>
            <person name="Zhang R.-G."/>
        </authorList>
    </citation>
    <scope>NUCLEOTIDE SEQUENCE [LARGE SCALE GENOMIC DNA]</scope>
    <source>
        <tissue evidence="4">Rhizome</tissue>
    </source>
</reference>
<sequence>MRPGAGPVGDPIGDHLAVEESDDPQATEEYSQARKALHRVTPGDDERSLFLLKGNVGCVSGLISLLDFRRGHPIQKLLSDTKHESTSHIGSGYSRIELDALRNPENKHEGATLLDEIRDDKVSVGSTSIKALMEGEMSQTERSLNFDMAAFLVEFYSYTRQQASRDADNKFDLLHSLESISLGSHYHLHELDDHLDQNISFLKKTLSDFAELISQKSIVKEQNDGGLIFRSEKLRDAIAAIDSDRKLFIKLLQDPDSVLFKHIQSLHGDQVRKTSKLGSDRYTENVPLLVEKNDNSGKCNESDRNQLPQKQNRYNFFWRKDKSKGTKPTVENPTSKSLNRIVILKPNPTRTTGSSVPQFRHVPKQSDSDERIVSHFSLREIRRRLRHIIGESREARHAISMDGLLHRIPVRPSESRDSSENLSCDNKQPKSVYLDNRKSKNISSEEFEVNSNSHISPSTSRSESSIYEEAKKHLTEMLNTRVDSLPRVEVSKSLGTMLSILRYTELSPTSSPQRDEELAVPPKEIEDPSLQQLKHEGGINNLRNKIFRSSILLVHSSDESKMLVMAAELVGTAISELLLVRSKDLNSQEIVEEVGAKRTIESNQLDEPTLCGLDIFEEKSTAVAQPKPRPSSLVKQNLMAPESINEKLEQPSPVSVLEKFISDDISSPDSTGIENYNIQVQDQQAVQEGNNSGRLIASPVVNDDCQARFDYIEAVLEASGLVDEFPMKWDIEDQLLEPSLYEEIGIFFCFPQDDPKLLFDCINEVLLDIHESFLKSISCLSYVKRNIQPGPQGEGLIQEVSKSLEWHLQVPSPNTLDTVVKKDLNGRPWMDLRLEVLNITSETTSDIILGIIEEIVFDCWC</sequence>
<organism evidence="4 5">
    <name type="scientific">Zingiber officinale</name>
    <name type="common">Ginger</name>
    <name type="synonym">Amomum zingiber</name>
    <dbReference type="NCBI Taxonomy" id="94328"/>
    <lineage>
        <taxon>Eukaryota</taxon>
        <taxon>Viridiplantae</taxon>
        <taxon>Streptophyta</taxon>
        <taxon>Embryophyta</taxon>
        <taxon>Tracheophyta</taxon>
        <taxon>Spermatophyta</taxon>
        <taxon>Magnoliopsida</taxon>
        <taxon>Liliopsida</taxon>
        <taxon>Zingiberales</taxon>
        <taxon>Zingiberaceae</taxon>
        <taxon>Zingiber</taxon>
    </lineage>
</organism>
<dbReference type="InterPro" id="IPR025486">
    <property type="entry name" value="DUF4378"/>
</dbReference>
<dbReference type="Proteomes" id="UP000734854">
    <property type="component" value="Unassembled WGS sequence"/>
</dbReference>
<feature type="region of interest" description="Disordered" evidence="1">
    <location>
        <begin position="410"/>
        <end position="466"/>
    </location>
</feature>
<proteinExistence type="predicted"/>
<feature type="compositionally biased region" description="Low complexity" evidence="1">
    <location>
        <begin position="453"/>
        <end position="465"/>
    </location>
</feature>
<feature type="domain" description="DUF4378" evidence="3">
    <location>
        <begin position="709"/>
        <end position="854"/>
    </location>
</feature>